<evidence type="ECO:0000259" key="2">
    <source>
        <dbReference type="Pfam" id="PF16976"/>
    </source>
</evidence>
<dbReference type="RefSeq" id="WP_125559787.1">
    <property type="nucleotide sequence ID" value="NZ_RBVX01000031.1"/>
</dbReference>
<comment type="caution">
    <text evidence="3">The sequence shown here is derived from an EMBL/GenBank/DDBJ whole genome shotgun (WGS) entry which is preliminary data.</text>
</comment>
<dbReference type="Pfam" id="PF16976">
    <property type="entry name" value="RcpC"/>
    <property type="match status" value="1"/>
</dbReference>
<dbReference type="OrthoDB" id="2584917at2"/>
<gene>
    <name evidence="3" type="primary">cpaB</name>
    <name evidence="3" type="ORF">D7Z54_23830</name>
</gene>
<evidence type="ECO:0000313" key="3">
    <source>
        <dbReference type="EMBL" id="RSL30825.1"/>
    </source>
</evidence>
<keyword evidence="1" id="KW-0472">Membrane</keyword>
<proteinExistence type="predicted"/>
<organism evidence="3 4">
    <name type="scientific">Salibacterium salarium</name>
    <dbReference type="NCBI Taxonomy" id="284579"/>
    <lineage>
        <taxon>Bacteria</taxon>
        <taxon>Bacillati</taxon>
        <taxon>Bacillota</taxon>
        <taxon>Bacilli</taxon>
        <taxon>Bacillales</taxon>
        <taxon>Bacillaceae</taxon>
    </lineage>
</organism>
<accession>A0A428MXG0</accession>
<protein>
    <submittedName>
        <fullName evidence="3">Flp pilus assembly protein CpaB</fullName>
    </submittedName>
</protein>
<reference evidence="3 4" key="1">
    <citation type="submission" date="2018-10" db="EMBL/GenBank/DDBJ databases">
        <title>Draft genome sequence of Bacillus salarius IM0101, isolated from a hypersaline soil in Inner Mongolia, China.</title>
        <authorList>
            <person name="Yamprayoonswat W."/>
            <person name="Boonvisut S."/>
            <person name="Jumpathong W."/>
            <person name="Sittihan S."/>
            <person name="Ruangsuj P."/>
            <person name="Wanthongcharoen S."/>
            <person name="Thongpramul N."/>
            <person name="Pimmason S."/>
            <person name="Yu B."/>
            <person name="Yasawong M."/>
        </authorList>
    </citation>
    <scope>NUCLEOTIDE SEQUENCE [LARGE SCALE GENOMIC DNA]</scope>
    <source>
        <strain evidence="3 4">IM0101</strain>
    </source>
</reference>
<feature type="transmembrane region" description="Helical" evidence="1">
    <location>
        <begin position="7"/>
        <end position="27"/>
    </location>
</feature>
<name>A0A428MXG0_9BACI</name>
<feature type="domain" description="Flp pilus assembly protein RcpC/CpaB" evidence="2">
    <location>
        <begin position="120"/>
        <end position="221"/>
    </location>
</feature>
<dbReference type="EMBL" id="RBVX01000031">
    <property type="protein sequence ID" value="RSL30825.1"/>
    <property type="molecule type" value="Genomic_DNA"/>
</dbReference>
<dbReference type="AlphaFoldDB" id="A0A428MXG0"/>
<dbReference type="CDD" id="cd11614">
    <property type="entry name" value="SAF_CpaB_FlgA_like"/>
    <property type="match status" value="1"/>
</dbReference>
<keyword evidence="1" id="KW-1133">Transmembrane helix</keyword>
<dbReference type="InterPro" id="IPR017592">
    <property type="entry name" value="Pilus_assmbl_Flp-typ_CpaB"/>
</dbReference>
<keyword evidence="4" id="KW-1185">Reference proteome</keyword>
<evidence type="ECO:0000256" key="1">
    <source>
        <dbReference type="SAM" id="Phobius"/>
    </source>
</evidence>
<keyword evidence="1" id="KW-0812">Transmembrane</keyword>
<dbReference type="NCBIfam" id="TIGR03177">
    <property type="entry name" value="pilus_cpaB"/>
    <property type="match status" value="1"/>
</dbReference>
<dbReference type="InterPro" id="IPR031571">
    <property type="entry name" value="RcpC_dom"/>
</dbReference>
<dbReference type="Proteomes" id="UP000275076">
    <property type="component" value="Unassembled WGS sequence"/>
</dbReference>
<evidence type="ECO:0000313" key="4">
    <source>
        <dbReference type="Proteomes" id="UP000275076"/>
    </source>
</evidence>
<sequence>MLGKISLKLILILGSAAGIAFLTYQYLQSLQETETLVVADATIEEHSVIEEDMISTVEVEANAAKTLVQNSIEDPEVVKGAIAKTEISSGEPLELDPDLLVYPEDREEYLTQDGSIDSSEFIPAEKRLFTVALEPDDAVNNTLQSGDLVDVIVTLDSEETGERFSRMLSQAIKIHDVETVDGSGESYGKDGLIQHITLVVSPQEAIALSTAKEEGVVTLSLNPSDGGEKVEVERIYESSLEN</sequence>